<comment type="caution">
    <text evidence="2">The sequence shown here is derived from an EMBL/GenBank/DDBJ whole genome shotgun (WGS) entry which is preliminary data.</text>
</comment>
<evidence type="ECO:0000313" key="2">
    <source>
        <dbReference type="EMBL" id="MDK2126286.1"/>
    </source>
</evidence>
<dbReference type="InterPro" id="IPR018740">
    <property type="entry name" value="DUF2282_membr"/>
</dbReference>
<feature type="signal peptide" evidence="1">
    <location>
        <begin position="1"/>
        <end position="26"/>
    </location>
</feature>
<evidence type="ECO:0000256" key="1">
    <source>
        <dbReference type="SAM" id="SignalP"/>
    </source>
</evidence>
<proteinExistence type="predicted"/>
<organism evidence="2 3">
    <name type="scientific">Parachitinimonas caeni</name>
    <dbReference type="NCBI Taxonomy" id="3031301"/>
    <lineage>
        <taxon>Bacteria</taxon>
        <taxon>Pseudomonadati</taxon>
        <taxon>Pseudomonadota</taxon>
        <taxon>Betaproteobacteria</taxon>
        <taxon>Neisseriales</taxon>
        <taxon>Chitinibacteraceae</taxon>
        <taxon>Parachitinimonas</taxon>
    </lineage>
</organism>
<gene>
    <name evidence="2" type="ORF">PZA18_19765</name>
</gene>
<accession>A0ABT7E1U6</accession>
<keyword evidence="3" id="KW-1185">Reference proteome</keyword>
<feature type="chain" id="PRO_5045998094" evidence="1">
    <location>
        <begin position="27"/>
        <end position="86"/>
    </location>
</feature>
<name>A0ABT7E1U6_9NEIS</name>
<protein>
    <submittedName>
        <fullName evidence="2">DUF2282 domain-containing protein</fullName>
    </submittedName>
</protein>
<evidence type="ECO:0000313" key="3">
    <source>
        <dbReference type="Proteomes" id="UP001172778"/>
    </source>
</evidence>
<reference evidence="2" key="1">
    <citation type="submission" date="2023-03" db="EMBL/GenBank/DDBJ databases">
        <title>Chitinimonas shenzhenensis gen. nov., sp. nov., a novel member of family Burkholderiaceae isolated from activated sludge collected in Shen Zhen, China.</title>
        <authorList>
            <person name="Wang X."/>
        </authorList>
    </citation>
    <scope>NUCLEOTIDE SEQUENCE</scope>
    <source>
        <strain evidence="2">DQS-5</strain>
    </source>
</reference>
<dbReference type="Pfam" id="PF10048">
    <property type="entry name" value="DUF2282"/>
    <property type="match status" value="1"/>
</dbReference>
<dbReference type="Proteomes" id="UP001172778">
    <property type="component" value="Unassembled WGS sequence"/>
</dbReference>
<sequence>MSKQTTLISTAIAGVLALGVATAAQAEEAKEKCYGVSKAGQNDCASKDGGHSCAGQSKKDMDKNEWKYVAKGTCEKMKGSLKPGGQ</sequence>
<keyword evidence="1" id="KW-0732">Signal</keyword>
<dbReference type="RefSeq" id="WP_284102606.1">
    <property type="nucleotide sequence ID" value="NZ_JARRAF010000035.1"/>
</dbReference>
<dbReference type="EMBL" id="JARRAF010000035">
    <property type="protein sequence ID" value="MDK2126286.1"/>
    <property type="molecule type" value="Genomic_DNA"/>
</dbReference>